<evidence type="ECO:0000313" key="1">
    <source>
        <dbReference type="EMBL" id="QHU33015.1"/>
    </source>
</evidence>
<sequence length="411" mass="45830">MNRNIRRIPRNPELFNSPYGNISGFQATETSIKRSPGHMPPTCGQTLPQKVTALENEVADINCVLAEQTHELNNHETRLQQLESHMILRPQPLPCLPQPYPQPLPCLPQPYPQPLPCLPQSYPQPLPCLPQPCSQPCPPSCSSYYSPCPPPCPPPCHSSHSSNPCKCEEKEEKKKDECCPEKKYEPYARNIIFEYKKTYARAADGILYLDVVDPNEINPTSNVNKLPISICNADPCFSIADEIIPLDSGVAFLLPFDSFIYQISFSAELKINTESAGVVTPLGSIYYLSNSNNPTSQPAIARVIVYQLNQTNTIVDINIANQISFTWNNIDYDPASPNTPPGNFMIFQDLSIPGQNDTYYKTHSTHHSSVFNISPILDSNGLPFGRRLVSIVVTRGFSFNKANMTIVRLPI</sequence>
<organism evidence="1">
    <name type="scientific">viral metagenome</name>
    <dbReference type="NCBI Taxonomy" id="1070528"/>
    <lineage>
        <taxon>unclassified sequences</taxon>
        <taxon>metagenomes</taxon>
        <taxon>organismal metagenomes</taxon>
    </lineage>
</organism>
<accession>A0A6C0LSN0</accession>
<proteinExistence type="predicted"/>
<dbReference type="AlphaFoldDB" id="A0A6C0LSN0"/>
<name>A0A6C0LSN0_9ZZZZ</name>
<protein>
    <submittedName>
        <fullName evidence="1">Uncharacterized protein</fullName>
    </submittedName>
</protein>
<reference evidence="1" key="1">
    <citation type="journal article" date="2020" name="Nature">
        <title>Giant virus diversity and host interactions through global metagenomics.</title>
        <authorList>
            <person name="Schulz F."/>
            <person name="Roux S."/>
            <person name="Paez-Espino D."/>
            <person name="Jungbluth S."/>
            <person name="Walsh D.A."/>
            <person name="Denef V.J."/>
            <person name="McMahon K.D."/>
            <person name="Konstantinidis K.T."/>
            <person name="Eloe-Fadrosh E.A."/>
            <person name="Kyrpides N.C."/>
            <person name="Woyke T."/>
        </authorList>
    </citation>
    <scope>NUCLEOTIDE SEQUENCE</scope>
    <source>
        <strain evidence="1">GVMAG-S-1014582-52</strain>
    </source>
</reference>
<dbReference type="EMBL" id="MN740556">
    <property type="protein sequence ID" value="QHU33015.1"/>
    <property type="molecule type" value="Genomic_DNA"/>
</dbReference>